<keyword evidence="2" id="KW-1185">Reference proteome</keyword>
<sequence>MMSLLGLLTATTVAAGDIGHHHRTTLDHRGAALNVDYRATVSLSTRQMGMAPPTRMGVIRCDWVARVAVHRTLERGDAGEALSRLVDDDLELRGNRSGTCSSARKAIDGELAKRQDEVRVHLASVVERDRAQLLAELETAAGGTHSAH</sequence>
<proteinExistence type="predicted"/>
<dbReference type="AlphaFoldDB" id="A0A2A4FUM9"/>
<dbReference type="KEGG" id="rdi:CMV14_14015"/>
<gene>
    <name evidence="1" type="ORF">COO09_09765</name>
</gene>
<accession>A0A2A4FUM9</accession>
<dbReference type="Proteomes" id="UP000218934">
    <property type="component" value="Unassembled WGS sequence"/>
</dbReference>
<organism evidence="1 2">
    <name type="scientific">Rhizorhabdus dicambivorans</name>
    <dbReference type="NCBI Taxonomy" id="1850238"/>
    <lineage>
        <taxon>Bacteria</taxon>
        <taxon>Pseudomonadati</taxon>
        <taxon>Pseudomonadota</taxon>
        <taxon>Alphaproteobacteria</taxon>
        <taxon>Sphingomonadales</taxon>
        <taxon>Sphingomonadaceae</taxon>
        <taxon>Rhizorhabdus</taxon>
    </lineage>
</organism>
<evidence type="ECO:0000313" key="1">
    <source>
        <dbReference type="EMBL" id="PCE42472.1"/>
    </source>
</evidence>
<evidence type="ECO:0000313" key="2">
    <source>
        <dbReference type="Proteomes" id="UP000218934"/>
    </source>
</evidence>
<reference evidence="1 2" key="1">
    <citation type="submission" date="2017-09" db="EMBL/GenBank/DDBJ databases">
        <title>The Catabolism of 3,6-Dichlorosalicylic acid is Initiated by the Cytochrome P450 Monooxygenase DsmABC in Rhizorhabdus dicambivorans Ndbn-20.</title>
        <authorList>
            <person name="Na L."/>
        </authorList>
    </citation>
    <scope>NUCLEOTIDE SEQUENCE [LARGE SCALE GENOMIC DNA]</scope>
    <source>
        <strain evidence="1 2">Ndbn-20m</strain>
    </source>
</reference>
<dbReference type="OrthoDB" id="7506756at2"/>
<dbReference type="EMBL" id="NWUF01000008">
    <property type="protein sequence ID" value="PCE42472.1"/>
    <property type="molecule type" value="Genomic_DNA"/>
</dbReference>
<name>A0A2A4FUM9_9SPHN</name>
<protein>
    <submittedName>
        <fullName evidence="1">Uncharacterized protein</fullName>
    </submittedName>
</protein>
<comment type="caution">
    <text evidence="1">The sequence shown here is derived from an EMBL/GenBank/DDBJ whole genome shotgun (WGS) entry which is preliminary data.</text>
</comment>